<name>A0A9P1MBJ3_9PEZI</name>
<dbReference type="Proteomes" id="UP000838763">
    <property type="component" value="Unassembled WGS sequence"/>
</dbReference>
<evidence type="ECO:0000313" key="1">
    <source>
        <dbReference type="EMBL" id="CAI4215621.1"/>
    </source>
</evidence>
<accession>A0A9P1MBJ3</accession>
<dbReference type="AlphaFoldDB" id="A0A9P1MBJ3"/>
<sequence>MAASGSIPIICCGKQERIGTLVIECLKPQVEARPAHPDISNIGTGDYSQPPRAVLFGGAFEEATVRELLDAVRATEGARKVPWLCNDSSKTEFPVTDPRYIAHVSQRAMDVLLKLNKEGALDGSNDDIVMY</sequence>
<organism evidence="1 2">
    <name type="scientific">Parascedosporium putredinis</name>
    <dbReference type="NCBI Taxonomy" id="1442378"/>
    <lineage>
        <taxon>Eukaryota</taxon>
        <taxon>Fungi</taxon>
        <taxon>Dikarya</taxon>
        <taxon>Ascomycota</taxon>
        <taxon>Pezizomycotina</taxon>
        <taxon>Sordariomycetes</taxon>
        <taxon>Hypocreomycetidae</taxon>
        <taxon>Microascales</taxon>
        <taxon>Microascaceae</taxon>
        <taxon>Parascedosporium</taxon>
    </lineage>
</organism>
<dbReference type="OrthoDB" id="3649348at2759"/>
<reference evidence="1" key="1">
    <citation type="submission" date="2022-11" db="EMBL/GenBank/DDBJ databases">
        <authorList>
            <person name="Scott C."/>
            <person name="Bruce N."/>
        </authorList>
    </citation>
    <scope>NUCLEOTIDE SEQUENCE</scope>
</reference>
<dbReference type="EMBL" id="CALLCH030000012">
    <property type="protein sequence ID" value="CAI4215621.1"/>
    <property type="molecule type" value="Genomic_DNA"/>
</dbReference>
<evidence type="ECO:0000313" key="2">
    <source>
        <dbReference type="Proteomes" id="UP000838763"/>
    </source>
</evidence>
<proteinExistence type="predicted"/>
<protein>
    <submittedName>
        <fullName evidence="1">Uncharacterized protein</fullName>
    </submittedName>
</protein>
<gene>
    <name evidence="1" type="ORF">PPNO1_LOCUS5329</name>
</gene>
<keyword evidence="2" id="KW-1185">Reference proteome</keyword>
<comment type="caution">
    <text evidence="1">The sequence shown here is derived from an EMBL/GenBank/DDBJ whole genome shotgun (WGS) entry which is preliminary data.</text>
</comment>